<organism evidence="1 2">
    <name type="scientific">Deinococcus roseus</name>
    <dbReference type="NCBI Taxonomy" id="392414"/>
    <lineage>
        <taxon>Bacteria</taxon>
        <taxon>Thermotogati</taxon>
        <taxon>Deinococcota</taxon>
        <taxon>Deinococci</taxon>
        <taxon>Deinococcales</taxon>
        <taxon>Deinococcaceae</taxon>
        <taxon>Deinococcus</taxon>
    </lineage>
</organism>
<evidence type="ECO:0000313" key="1">
    <source>
        <dbReference type="EMBL" id="GGJ44287.1"/>
    </source>
</evidence>
<reference evidence="2" key="1">
    <citation type="journal article" date="2019" name="Int. J. Syst. Evol. Microbiol.">
        <title>The Global Catalogue of Microorganisms (GCM) 10K type strain sequencing project: providing services to taxonomists for standard genome sequencing and annotation.</title>
        <authorList>
            <consortium name="The Broad Institute Genomics Platform"/>
            <consortium name="The Broad Institute Genome Sequencing Center for Infectious Disease"/>
            <person name="Wu L."/>
            <person name="Ma J."/>
        </authorList>
    </citation>
    <scope>NUCLEOTIDE SEQUENCE [LARGE SCALE GENOMIC DNA]</scope>
    <source>
        <strain evidence="2">JCM 14370</strain>
    </source>
</reference>
<protein>
    <submittedName>
        <fullName evidence="1">Uncharacterized protein</fullName>
    </submittedName>
</protein>
<accession>A0ABQ2D3A3</accession>
<dbReference type="RefSeq" id="WP_189004373.1">
    <property type="nucleotide sequence ID" value="NZ_BMOD01000014.1"/>
</dbReference>
<keyword evidence="2" id="KW-1185">Reference proteome</keyword>
<sequence length="183" mass="21646">MALHLSLQISDEWSASLLASRTLEGLHQKFAFDNLNRLIDLYGPDHESEHFNRFFEDVENRQYGVATERFKNLPEIAPHYDFYHLQLDTETPGPEVWVGVYLEENQPIEQVHVVIGTDEDQVRRELLNHFMQQHTGFSDVWPIYPTLQKMHEEGRFQDMHRLLNTHITEGLLRVEHLTLEEEL</sequence>
<name>A0ABQ2D3A3_9DEIO</name>
<dbReference type="Proteomes" id="UP000632222">
    <property type="component" value="Unassembled WGS sequence"/>
</dbReference>
<evidence type="ECO:0000313" key="2">
    <source>
        <dbReference type="Proteomes" id="UP000632222"/>
    </source>
</evidence>
<comment type="caution">
    <text evidence="1">The sequence shown here is derived from an EMBL/GenBank/DDBJ whole genome shotgun (WGS) entry which is preliminary data.</text>
</comment>
<gene>
    <name evidence="1" type="ORF">GCM10008938_33160</name>
</gene>
<proteinExistence type="predicted"/>
<dbReference type="EMBL" id="BMOD01000014">
    <property type="protein sequence ID" value="GGJ44287.1"/>
    <property type="molecule type" value="Genomic_DNA"/>
</dbReference>